<sequence>MSGDAAAGGATIPDFPPSLWAAVTPPRAVTTSLAGEVRADVAVIGAGFTGLTTALRLAERGRSVVIVEAAAVGWGASGRNNGQVIPTMTGAEPDAMARRFGAVGERFAQLVADSAQGLFDLIREKGIACEAVQNGWFQPAHSPGRVKLSAMRVEAWARRGAPVRLLDKAETATLIGSTDWYGGMLNASGGHVNPLALARGLADAAVAAGARLYEATPATGIERTSAGWVVTTPQGRVIVDQVMLASNGYTDAFVPDLQPRIAHSLVPVTSWQMATAPQPEAIRATVLPGRQALSDTHGDLRFFRWDARGRLVTGGALMVPFDGAARLQKLVGERLAKIFPQMGVPTFDYVWNGRIGMTADRMPRFHAVAPGLWAWCACNGRGVALSVALGQVFADAIAGTAPADLAVPLTAVRPLPFHGIGTRVAPLMLGWYRFKDSRELA</sequence>
<dbReference type="RefSeq" id="WP_131305889.1">
    <property type="nucleotide sequence ID" value="NZ_SJFN01000003.1"/>
</dbReference>
<dbReference type="PANTHER" id="PTHR13847:SF281">
    <property type="entry name" value="FAD DEPENDENT OXIDOREDUCTASE DOMAIN-CONTAINING PROTEIN"/>
    <property type="match status" value="1"/>
</dbReference>
<dbReference type="GO" id="GO:0005737">
    <property type="term" value="C:cytoplasm"/>
    <property type="evidence" value="ECO:0007669"/>
    <property type="project" value="TreeGrafter"/>
</dbReference>
<dbReference type="OrthoDB" id="9814969at2"/>
<organism evidence="3 4">
    <name type="scientific">Siculibacillus lacustris</name>
    <dbReference type="NCBI Taxonomy" id="1549641"/>
    <lineage>
        <taxon>Bacteria</taxon>
        <taxon>Pseudomonadati</taxon>
        <taxon>Pseudomonadota</taxon>
        <taxon>Alphaproteobacteria</taxon>
        <taxon>Hyphomicrobiales</taxon>
        <taxon>Ancalomicrobiaceae</taxon>
        <taxon>Siculibacillus</taxon>
    </lineage>
</organism>
<keyword evidence="4" id="KW-1185">Reference proteome</keyword>
<feature type="domain" description="FAD dependent oxidoreductase" evidence="2">
    <location>
        <begin position="40"/>
        <end position="395"/>
    </location>
</feature>
<evidence type="ECO:0000259" key="2">
    <source>
        <dbReference type="Pfam" id="PF01266"/>
    </source>
</evidence>
<dbReference type="EMBL" id="SJFN01000003">
    <property type="protein sequence ID" value="TBW40698.1"/>
    <property type="molecule type" value="Genomic_DNA"/>
</dbReference>
<dbReference type="GO" id="GO:0016491">
    <property type="term" value="F:oxidoreductase activity"/>
    <property type="evidence" value="ECO:0007669"/>
    <property type="project" value="UniProtKB-KW"/>
</dbReference>
<name>A0A4V2KUA6_9HYPH</name>
<dbReference type="PANTHER" id="PTHR13847">
    <property type="entry name" value="SARCOSINE DEHYDROGENASE-RELATED"/>
    <property type="match status" value="1"/>
</dbReference>
<dbReference type="Gene3D" id="3.50.50.60">
    <property type="entry name" value="FAD/NAD(P)-binding domain"/>
    <property type="match status" value="1"/>
</dbReference>
<dbReference type="Gene3D" id="3.30.9.10">
    <property type="entry name" value="D-Amino Acid Oxidase, subunit A, domain 2"/>
    <property type="match status" value="1"/>
</dbReference>
<dbReference type="InterPro" id="IPR036188">
    <property type="entry name" value="FAD/NAD-bd_sf"/>
</dbReference>
<gene>
    <name evidence="3" type="ORF">EYW49_02925</name>
</gene>
<evidence type="ECO:0000313" key="3">
    <source>
        <dbReference type="EMBL" id="TBW40698.1"/>
    </source>
</evidence>
<dbReference type="SUPFAM" id="SSF51905">
    <property type="entry name" value="FAD/NAD(P)-binding domain"/>
    <property type="match status" value="1"/>
</dbReference>
<dbReference type="Proteomes" id="UP000292781">
    <property type="component" value="Unassembled WGS sequence"/>
</dbReference>
<dbReference type="AlphaFoldDB" id="A0A4V2KUA6"/>
<dbReference type="Pfam" id="PF01266">
    <property type="entry name" value="DAO"/>
    <property type="match status" value="1"/>
</dbReference>
<accession>A0A4V2KUA6</accession>
<evidence type="ECO:0000313" key="4">
    <source>
        <dbReference type="Proteomes" id="UP000292781"/>
    </source>
</evidence>
<keyword evidence="1" id="KW-0560">Oxidoreductase</keyword>
<evidence type="ECO:0000256" key="1">
    <source>
        <dbReference type="ARBA" id="ARBA00023002"/>
    </source>
</evidence>
<protein>
    <submittedName>
        <fullName evidence="3">FAD-binding oxidoreductase</fullName>
    </submittedName>
</protein>
<reference evidence="3 4" key="1">
    <citation type="submission" date="2019-02" db="EMBL/GenBank/DDBJ databases">
        <title>Siculibacillus lacustris gen. nov., sp. nov., a new rosette-forming bacterium isolated from a freshwater crater lake (Lake St. Ana, Romania).</title>
        <authorList>
            <person name="Felfoldi T."/>
            <person name="Marton Z."/>
            <person name="Szabo A."/>
            <person name="Mentes A."/>
            <person name="Boka K."/>
            <person name="Marialigeti K."/>
            <person name="Mathe I."/>
            <person name="Koncz M."/>
            <person name="Schumann P."/>
            <person name="Toth E."/>
        </authorList>
    </citation>
    <scope>NUCLEOTIDE SEQUENCE [LARGE SCALE GENOMIC DNA]</scope>
    <source>
        <strain evidence="3 4">SA-279</strain>
    </source>
</reference>
<comment type="caution">
    <text evidence="3">The sequence shown here is derived from an EMBL/GenBank/DDBJ whole genome shotgun (WGS) entry which is preliminary data.</text>
</comment>
<dbReference type="InterPro" id="IPR006076">
    <property type="entry name" value="FAD-dep_OxRdtase"/>
</dbReference>
<proteinExistence type="predicted"/>